<dbReference type="Gene3D" id="2.30.42.10">
    <property type="match status" value="1"/>
</dbReference>
<comment type="caution">
    <text evidence="7">The sequence shown here is derived from an EMBL/GenBank/DDBJ whole genome shotgun (WGS) entry which is preliminary data.</text>
</comment>
<keyword evidence="3 5" id="KW-0378">Hydrolase</keyword>
<keyword evidence="2 5" id="KW-0645">Protease</keyword>
<keyword evidence="8" id="KW-1185">Reference proteome</keyword>
<dbReference type="CDD" id="cd07560">
    <property type="entry name" value="Peptidase_S41_CPP"/>
    <property type="match status" value="1"/>
</dbReference>
<protein>
    <submittedName>
        <fullName evidence="7">Carboxy terminal-processing peptidase</fullName>
        <ecNumber evidence="7">3.4.21.102</ecNumber>
    </submittedName>
</protein>
<dbReference type="InterPro" id="IPR040573">
    <property type="entry name" value="TSP_N"/>
</dbReference>
<dbReference type="SMART" id="SM00228">
    <property type="entry name" value="PDZ"/>
    <property type="match status" value="1"/>
</dbReference>
<evidence type="ECO:0000256" key="3">
    <source>
        <dbReference type="ARBA" id="ARBA00022801"/>
    </source>
</evidence>
<dbReference type="InterPro" id="IPR004447">
    <property type="entry name" value="Peptidase_S41A"/>
</dbReference>
<dbReference type="InterPro" id="IPR001478">
    <property type="entry name" value="PDZ"/>
</dbReference>
<evidence type="ECO:0000256" key="2">
    <source>
        <dbReference type="ARBA" id="ARBA00022670"/>
    </source>
</evidence>
<evidence type="ECO:0000256" key="4">
    <source>
        <dbReference type="ARBA" id="ARBA00022825"/>
    </source>
</evidence>
<dbReference type="SMART" id="SM00245">
    <property type="entry name" value="TSPc"/>
    <property type="match status" value="1"/>
</dbReference>
<proteinExistence type="inferred from homology"/>
<evidence type="ECO:0000256" key="5">
    <source>
        <dbReference type="RuleBase" id="RU004404"/>
    </source>
</evidence>
<comment type="similarity">
    <text evidence="1 5">Belongs to the peptidase S41A family.</text>
</comment>
<dbReference type="InterPro" id="IPR036034">
    <property type="entry name" value="PDZ_sf"/>
</dbReference>
<keyword evidence="4 5" id="KW-0720">Serine protease</keyword>
<dbReference type="NCBIfam" id="TIGR00225">
    <property type="entry name" value="prc"/>
    <property type="match status" value="1"/>
</dbReference>
<dbReference type="InterPro" id="IPR020992">
    <property type="entry name" value="Tail_Prtase_C"/>
</dbReference>
<dbReference type="SUPFAM" id="SSF52096">
    <property type="entry name" value="ClpP/crotonase"/>
    <property type="match status" value="1"/>
</dbReference>
<dbReference type="Pfam" id="PF11818">
    <property type="entry name" value="DUF3340"/>
    <property type="match status" value="1"/>
</dbReference>
<dbReference type="Pfam" id="PF00595">
    <property type="entry name" value="PDZ"/>
    <property type="match status" value="1"/>
</dbReference>
<dbReference type="Proteomes" id="UP001596978">
    <property type="component" value="Unassembled WGS sequence"/>
</dbReference>
<dbReference type="EMBL" id="JBHTJH010000017">
    <property type="protein sequence ID" value="MFD0863708.1"/>
    <property type="molecule type" value="Genomic_DNA"/>
</dbReference>
<evidence type="ECO:0000256" key="1">
    <source>
        <dbReference type="ARBA" id="ARBA00009179"/>
    </source>
</evidence>
<sequence>MKRNYKYILLVVAAAVAFWSFRPKTTFDNPEKDKLLIEIITFVLERGHYDPKEIDDNFSENVYNDYLRTLDPQKRYFLASDIAEFEPYKYIIDDHIKAEDPDISFFNLTYNRLMKRMKEVDAVYKMVLDRPFDYTKDETINVDYEAQPYAETRSELANKWRMQLKLSTIGAYYEKIRELEKNKDNPDYEQKTLAEIEQEARESTRKSLDDNFNFILNDLERKDWFNMFVNTIVEEFDPHTFYMAPQDKDRFDMRISGKFEGIGARLQKRENNIQVMEIISGGPAWRGKDIEVGDVILKVAQGEEEPVDVVGKRLDDAVALIKGPKGSEVKLTLKRVDGSIEVVSIIRDVVELEESYAKTALIKKGDRNFGLINLPQFYVDFKDYKQRNAASDVKKEIERLKKQGMEGLVIDLRDNGGGSLQTVVDMAGLFIKEGPIVQVKTIGERREVLSDKDPSILWDGPLVILVNELSASASEILAAAMQDYKRAVVIGSKQTYGKGTVQNVYDLNQIARGTSFGDVGALKVTTQKFYRVDGGSTQLEGVKSDVVVPDRYAYIEIGEKDQDNPLPWDKIEPAKYQVWNNYLDLENTVGNSQRRLQVNEQIKLIDEQAKWIKEQRDENTFSLNYEAFKRDIEEDEEFSKRFDALKDYKSDLSFSALPYELAQFKKDTILKEKRTRWYESLTKDVYVDEAVNVLQDLKSNFLKEQKVANVKG</sequence>
<organism evidence="7 8">
    <name type="scientific">Sungkyunkwania multivorans</name>
    <dbReference type="NCBI Taxonomy" id="1173618"/>
    <lineage>
        <taxon>Bacteria</taxon>
        <taxon>Pseudomonadati</taxon>
        <taxon>Bacteroidota</taxon>
        <taxon>Flavobacteriia</taxon>
        <taxon>Flavobacteriales</taxon>
        <taxon>Flavobacteriaceae</taxon>
        <taxon>Sungkyunkwania</taxon>
    </lineage>
</organism>
<dbReference type="Gene3D" id="3.90.226.10">
    <property type="entry name" value="2-enoyl-CoA Hydratase, Chain A, domain 1"/>
    <property type="match status" value="1"/>
</dbReference>
<evidence type="ECO:0000313" key="7">
    <source>
        <dbReference type="EMBL" id="MFD0863708.1"/>
    </source>
</evidence>
<dbReference type="PANTHER" id="PTHR32060">
    <property type="entry name" value="TAIL-SPECIFIC PROTEASE"/>
    <property type="match status" value="1"/>
</dbReference>
<gene>
    <name evidence="7" type="ORF">ACFQ1M_15950</name>
</gene>
<accession>A0ABW3D179</accession>
<evidence type="ECO:0000313" key="8">
    <source>
        <dbReference type="Proteomes" id="UP001596978"/>
    </source>
</evidence>
<dbReference type="InterPro" id="IPR005151">
    <property type="entry name" value="Tail-specific_protease"/>
</dbReference>
<feature type="domain" description="PDZ" evidence="6">
    <location>
        <begin position="252"/>
        <end position="322"/>
    </location>
</feature>
<name>A0ABW3D179_9FLAO</name>
<dbReference type="PANTHER" id="PTHR32060:SF22">
    <property type="entry name" value="CARBOXYL-TERMINAL-PROCESSING PEPTIDASE 3, CHLOROPLASTIC"/>
    <property type="match status" value="1"/>
</dbReference>
<reference evidence="8" key="1">
    <citation type="journal article" date="2019" name="Int. J. Syst. Evol. Microbiol.">
        <title>The Global Catalogue of Microorganisms (GCM) 10K type strain sequencing project: providing services to taxonomists for standard genome sequencing and annotation.</title>
        <authorList>
            <consortium name="The Broad Institute Genomics Platform"/>
            <consortium name="The Broad Institute Genome Sequencing Center for Infectious Disease"/>
            <person name="Wu L."/>
            <person name="Ma J."/>
        </authorList>
    </citation>
    <scope>NUCLEOTIDE SEQUENCE [LARGE SCALE GENOMIC DNA]</scope>
    <source>
        <strain evidence="8">CCUG 62952</strain>
    </source>
</reference>
<dbReference type="PROSITE" id="PS50106">
    <property type="entry name" value="PDZ"/>
    <property type="match status" value="1"/>
</dbReference>
<dbReference type="CDD" id="cd06782">
    <property type="entry name" value="cpPDZ_CPP-like"/>
    <property type="match status" value="1"/>
</dbReference>
<dbReference type="RefSeq" id="WP_386409988.1">
    <property type="nucleotide sequence ID" value="NZ_JBHTJH010000017.1"/>
</dbReference>
<dbReference type="Pfam" id="PF03572">
    <property type="entry name" value="Peptidase_S41"/>
    <property type="match status" value="1"/>
</dbReference>
<dbReference type="Pfam" id="PF17804">
    <property type="entry name" value="TSP_NTD"/>
    <property type="match status" value="1"/>
</dbReference>
<dbReference type="InterPro" id="IPR029045">
    <property type="entry name" value="ClpP/crotonase-like_dom_sf"/>
</dbReference>
<dbReference type="SUPFAM" id="SSF50156">
    <property type="entry name" value="PDZ domain-like"/>
    <property type="match status" value="1"/>
</dbReference>
<dbReference type="EC" id="3.4.21.102" evidence="7"/>
<evidence type="ECO:0000259" key="6">
    <source>
        <dbReference type="PROSITE" id="PS50106"/>
    </source>
</evidence>
<dbReference type="GO" id="GO:0004252">
    <property type="term" value="F:serine-type endopeptidase activity"/>
    <property type="evidence" value="ECO:0007669"/>
    <property type="project" value="UniProtKB-EC"/>
</dbReference>